<dbReference type="FunFam" id="1.10.10.10:FF:000018">
    <property type="entry name" value="DNA-binding response regulator ResD"/>
    <property type="match status" value="1"/>
</dbReference>
<dbReference type="InterPro" id="IPR001789">
    <property type="entry name" value="Sig_transdc_resp-reg_receiver"/>
</dbReference>
<dbReference type="InterPro" id="IPR039420">
    <property type="entry name" value="WalR-like"/>
</dbReference>
<evidence type="ECO:0000256" key="6">
    <source>
        <dbReference type="PROSITE-ProRule" id="PRU00169"/>
    </source>
</evidence>
<dbReference type="GO" id="GO:0032993">
    <property type="term" value="C:protein-DNA complex"/>
    <property type="evidence" value="ECO:0007669"/>
    <property type="project" value="TreeGrafter"/>
</dbReference>
<dbReference type="InterPro" id="IPR011006">
    <property type="entry name" value="CheY-like_superfamily"/>
</dbReference>
<dbReference type="AlphaFoldDB" id="A0A553ZQ95"/>
<feature type="domain" description="OmpR/PhoB-type" evidence="9">
    <location>
        <begin position="150"/>
        <end position="250"/>
    </location>
</feature>
<dbReference type="InterPro" id="IPR036388">
    <property type="entry name" value="WH-like_DNA-bd_sf"/>
</dbReference>
<dbReference type="GO" id="GO:0000976">
    <property type="term" value="F:transcription cis-regulatory region binding"/>
    <property type="evidence" value="ECO:0007669"/>
    <property type="project" value="TreeGrafter"/>
</dbReference>
<reference evidence="10 11" key="1">
    <citation type="submission" date="2019-07" db="EMBL/GenBank/DDBJ databases">
        <title>Draft genome for Streptomyces benahoarensis MZ03-48.</title>
        <authorList>
            <person name="Gonzalez-Pimentel J.L."/>
        </authorList>
    </citation>
    <scope>NUCLEOTIDE SEQUENCE [LARGE SCALE GENOMIC DNA]</scope>
    <source>
        <strain evidence="10 11">MZ03-48</strain>
    </source>
</reference>
<dbReference type="CDD" id="cd17574">
    <property type="entry name" value="REC_OmpR"/>
    <property type="match status" value="1"/>
</dbReference>
<dbReference type="InterPro" id="IPR001867">
    <property type="entry name" value="OmpR/PhoB-type_DNA-bd"/>
</dbReference>
<evidence type="ECO:0000256" key="5">
    <source>
        <dbReference type="ARBA" id="ARBA00023163"/>
    </source>
</evidence>
<dbReference type="Gene3D" id="1.10.10.10">
    <property type="entry name" value="Winged helix-like DNA-binding domain superfamily/Winged helix DNA-binding domain"/>
    <property type="match status" value="1"/>
</dbReference>
<dbReference type="EMBL" id="VKLS01000017">
    <property type="protein sequence ID" value="TSB43640.1"/>
    <property type="molecule type" value="Genomic_DNA"/>
</dbReference>
<dbReference type="PANTHER" id="PTHR48111">
    <property type="entry name" value="REGULATOR OF RPOS"/>
    <property type="match status" value="1"/>
</dbReference>
<dbReference type="GO" id="GO:0006355">
    <property type="term" value="P:regulation of DNA-templated transcription"/>
    <property type="evidence" value="ECO:0007669"/>
    <property type="project" value="InterPro"/>
</dbReference>
<gene>
    <name evidence="10" type="ORF">FNZ23_03295</name>
</gene>
<dbReference type="SMART" id="SM00448">
    <property type="entry name" value="REC"/>
    <property type="match status" value="1"/>
</dbReference>
<name>A0A553ZQ95_9ACTN</name>
<feature type="domain" description="Response regulatory" evidence="8">
    <location>
        <begin position="14"/>
        <end position="128"/>
    </location>
</feature>
<dbReference type="PROSITE" id="PS50110">
    <property type="entry name" value="RESPONSE_REGULATORY"/>
    <property type="match status" value="1"/>
</dbReference>
<proteinExistence type="predicted"/>
<dbReference type="GO" id="GO:0000156">
    <property type="term" value="F:phosphorelay response regulator activity"/>
    <property type="evidence" value="ECO:0007669"/>
    <property type="project" value="TreeGrafter"/>
</dbReference>
<sequence>MRGGALPSTGTHAHVLVVDDDEDVRTLARWQLESEGFEVLTAADGQTALDAVAEGRPDVVLLDLTLPLVAGLDVLTHIRRRSADLPVIVVSGRSGETDRIVGLDLGADDYVVKPFSPAELAARVRSVLRRSRRAETAPATPVPVQEPLAEPPRARGGLVIDRATRTVTVRGDAVELTAREFDLLAFLAASPRHVYTRDQLLEHVWQSSSDWQEPATVTQHVHRLRRKLERDPDRPHWLRTVRGVGYRFEP</sequence>
<comment type="caution">
    <text evidence="10">The sequence shown here is derived from an EMBL/GenBank/DDBJ whole genome shotgun (WGS) entry which is preliminary data.</text>
</comment>
<dbReference type="GO" id="GO:0005829">
    <property type="term" value="C:cytosol"/>
    <property type="evidence" value="ECO:0007669"/>
    <property type="project" value="TreeGrafter"/>
</dbReference>
<evidence type="ECO:0000259" key="8">
    <source>
        <dbReference type="PROSITE" id="PS50110"/>
    </source>
</evidence>
<dbReference type="Pfam" id="PF00486">
    <property type="entry name" value="Trans_reg_C"/>
    <property type="match status" value="1"/>
</dbReference>
<evidence type="ECO:0000256" key="7">
    <source>
        <dbReference type="PROSITE-ProRule" id="PRU01091"/>
    </source>
</evidence>
<feature type="modified residue" description="4-aspartylphosphate" evidence="6">
    <location>
        <position position="63"/>
    </location>
</feature>
<accession>A0A553ZQ95</accession>
<evidence type="ECO:0000256" key="4">
    <source>
        <dbReference type="ARBA" id="ARBA00023125"/>
    </source>
</evidence>
<evidence type="ECO:0000256" key="2">
    <source>
        <dbReference type="ARBA" id="ARBA00023012"/>
    </source>
</evidence>
<evidence type="ECO:0000256" key="1">
    <source>
        <dbReference type="ARBA" id="ARBA00022553"/>
    </source>
</evidence>
<evidence type="ECO:0000259" key="9">
    <source>
        <dbReference type="PROSITE" id="PS51755"/>
    </source>
</evidence>
<dbReference type="OrthoDB" id="4375420at2"/>
<evidence type="ECO:0000313" key="11">
    <source>
        <dbReference type="Proteomes" id="UP000320888"/>
    </source>
</evidence>
<feature type="DNA-binding region" description="OmpR/PhoB-type" evidence="7">
    <location>
        <begin position="150"/>
        <end position="250"/>
    </location>
</feature>
<evidence type="ECO:0000256" key="3">
    <source>
        <dbReference type="ARBA" id="ARBA00023015"/>
    </source>
</evidence>
<keyword evidence="1 6" id="KW-0597">Phosphoprotein</keyword>
<dbReference type="Gene3D" id="6.10.250.690">
    <property type="match status" value="1"/>
</dbReference>
<dbReference type="SUPFAM" id="SSF52172">
    <property type="entry name" value="CheY-like"/>
    <property type="match status" value="1"/>
</dbReference>
<keyword evidence="5" id="KW-0804">Transcription</keyword>
<keyword evidence="11" id="KW-1185">Reference proteome</keyword>
<dbReference type="PANTHER" id="PTHR48111:SF4">
    <property type="entry name" value="DNA-BINDING DUAL TRANSCRIPTIONAL REGULATOR OMPR"/>
    <property type="match status" value="1"/>
</dbReference>
<dbReference type="SMART" id="SM00862">
    <property type="entry name" value="Trans_reg_C"/>
    <property type="match status" value="1"/>
</dbReference>
<dbReference type="Proteomes" id="UP000320888">
    <property type="component" value="Unassembled WGS sequence"/>
</dbReference>
<dbReference type="CDD" id="cd00383">
    <property type="entry name" value="trans_reg_C"/>
    <property type="match status" value="1"/>
</dbReference>
<dbReference type="PROSITE" id="PS51755">
    <property type="entry name" value="OMPR_PHOB"/>
    <property type="match status" value="1"/>
</dbReference>
<dbReference type="Pfam" id="PF00072">
    <property type="entry name" value="Response_reg"/>
    <property type="match status" value="1"/>
</dbReference>
<keyword evidence="3" id="KW-0805">Transcription regulation</keyword>
<keyword evidence="2" id="KW-0902">Two-component regulatory system</keyword>
<evidence type="ECO:0000313" key="10">
    <source>
        <dbReference type="EMBL" id="TSB43640.1"/>
    </source>
</evidence>
<protein>
    <submittedName>
        <fullName evidence="10">Response regulator transcription factor</fullName>
    </submittedName>
</protein>
<organism evidence="10 11">
    <name type="scientific">Streptomyces benahoarensis</name>
    <dbReference type="NCBI Taxonomy" id="2595054"/>
    <lineage>
        <taxon>Bacteria</taxon>
        <taxon>Bacillati</taxon>
        <taxon>Actinomycetota</taxon>
        <taxon>Actinomycetes</taxon>
        <taxon>Kitasatosporales</taxon>
        <taxon>Streptomycetaceae</taxon>
        <taxon>Streptomyces</taxon>
    </lineage>
</organism>
<dbReference type="Gene3D" id="3.40.50.2300">
    <property type="match status" value="1"/>
</dbReference>
<keyword evidence="4 7" id="KW-0238">DNA-binding</keyword>